<dbReference type="OMA" id="GAQKTTI"/>
<proteinExistence type="predicted"/>
<comment type="caution">
    <text evidence="3">The sequence shown here is derived from an EMBL/GenBank/DDBJ whole genome shotgun (WGS) entry which is preliminary data.</text>
</comment>
<dbReference type="GeneID" id="6016863"/>
<protein>
    <submittedName>
        <fullName evidence="3">Uncharacterized protein</fullName>
    </submittedName>
</protein>
<reference evidence="3 4" key="1">
    <citation type="journal article" date="2010" name="Proc. Natl. Acad. Sci. U.S.A.">
        <title>Insights into evolution of multicellular fungi from the assembled chromosomes of the mushroom Coprinopsis cinerea (Coprinus cinereus).</title>
        <authorList>
            <person name="Stajich J.E."/>
            <person name="Wilke S.K."/>
            <person name="Ahren D."/>
            <person name="Au C.H."/>
            <person name="Birren B.W."/>
            <person name="Borodovsky M."/>
            <person name="Burns C."/>
            <person name="Canback B."/>
            <person name="Casselton L.A."/>
            <person name="Cheng C.K."/>
            <person name="Deng J."/>
            <person name="Dietrich F.S."/>
            <person name="Fargo D.C."/>
            <person name="Farman M.L."/>
            <person name="Gathman A.C."/>
            <person name="Goldberg J."/>
            <person name="Guigo R."/>
            <person name="Hoegger P.J."/>
            <person name="Hooker J.B."/>
            <person name="Huggins A."/>
            <person name="James T.Y."/>
            <person name="Kamada T."/>
            <person name="Kilaru S."/>
            <person name="Kodira C."/>
            <person name="Kues U."/>
            <person name="Kupfer D."/>
            <person name="Kwan H.S."/>
            <person name="Lomsadze A."/>
            <person name="Li W."/>
            <person name="Lilly W.W."/>
            <person name="Ma L.J."/>
            <person name="Mackey A.J."/>
            <person name="Manning G."/>
            <person name="Martin F."/>
            <person name="Muraguchi H."/>
            <person name="Natvig D.O."/>
            <person name="Palmerini H."/>
            <person name="Ramesh M.A."/>
            <person name="Rehmeyer C.J."/>
            <person name="Roe B.A."/>
            <person name="Shenoy N."/>
            <person name="Stanke M."/>
            <person name="Ter-Hovhannisyan V."/>
            <person name="Tunlid A."/>
            <person name="Velagapudi R."/>
            <person name="Vision T.J."/>
            <person name="Zeng Q."/>
            <person name="Zolan M.E."/>
            <person name="Pukkila P.J."/>
        </authorList>
    </citation>
    <scope>NUCLEOTIDE SEQUENCE [LARGE SCALE GENOMIC DNA]</scope>
    <source>
        <strain evidence="4">Okayama-7 / 130 / ATCC MYA-4618 / FGSC 9003</strain>
    </source>
</reference>
<dbReference type="AlphaFoldDB" id="A8PBP0"/>
<dbReference type="OrthoDB" id="2527908at2759"/>
<dbReference type="HOGENOM" id="CLU_033917_1_0_1"/>
<evidence type="ECO:0000313" key="3">
    <source>
        <dbReference type="EMBL" id="EAU81678.2"/>
    </source>
</evidence>
<name>A8PBP0_COPC7</name>
<evidence type="ECO:0000313" key="4">
    <source>
        <dbReference type="Proteomes" id="UP000001861"/>
    </source>
</evidence>
<dbReference type="eggNOG" id="ENOG502SS78">
    <property type="taxonomic scope" value="Eukaryota"/>
</dbReference>
<dbReference type="VEuPathDB" id="FungiDB:CC1G_02694"/>
<organism evidence="3 4">
    <name type="scientific">Coprinopsis cinerea (strain Okayama-7 / 130 / ATCC MYA-4618 / FGSC 9003)</name>
    <name type="common">Inky cap fungus</name>
    <name type="synonym">Hormographiella aspergillata</name>
    <dbReference type="NCBI Taxonomy" id="240176"/>
    <lineage>
        <taxon>Eukaryota</taxon>
        <taxon>Fungi</taxon>
        <taxon>Dikarya</taxon>
        <taxon>Basidiomycota</taxon>
        <taxon>Agaricomycotina</taxon>
        <taxon>Agaricomycetes</taxon>
        <taxon>Agaricomycetidae</taxon>
        <taxon>Agaricales</taxon>
        <taxon>Agaricineae</taxon>
        <taxon>Psathyrellaceae</taxon>
        <taxon>Coprinopsis</taxon>
    </lineage>
</organism>
<feature type="transmembrane region" description="Helical" evidence="2">
    <location>
        <begin position="267"/>
        <end position="288"/>
    </location>
</feature>
<feature type="region of interest" description="Disordered" evidence="1">
    <location>
        <begin position="237"/>
        <end position="262"/>
    </location>
</feature>
<dbReference type="InParanoid" id="A8PBP0"/>
<dbReference type="RefSeq" id="XP_001840231.2">
    <property type="nucleotide sequence ID" value="XM_001840179.2"/>
</dbReference>
<evidence type="ECO:0000256" key="1">
    <source>
        <dbReference type="SAM" id="MobiDB-lite"/>
    </source>
</evidence>
<keyword evidence="2" id="KW-0812">Transmembrane</keyword>
<dbReference type="KEGG" id="cci:CC1G_02694"/>
<keyword evidence="2" id="KW-0472">Membrane</keyword>
<evidence type="ECO:0000256" key="2">
    <source>
        <dbReference type="SAM" id="Phobius"/>
    </source>
</evidence>
<dbReference type="Proteomes" id="UP000001861">
    <property type="component" value="Unassembled WGS sequence"/>
</dbReference>
<keyword evidence="4" id="KW-1185">Reference proteome</keyword>
<feature type="compositionally biased region" description="Low complexity" evidence="1">
    <location>
        <begin position="250"/>
        <end position="262"/>
    </location>
</feature>
<feature type="region of interest" description="Disordered" evidence="1">
    <location>
        <begin position="402"/>
        <end position="434"/>
    </location>
</feature>
<sequence>MLSSIPSISWGYRCLSAAGYLWGVVLLFSPTLAGAQGVRPISEQFQWKFHDDAIGSALPTCLPLGILVQSWNINLNDTFGIPPYYMIAWAIGGTPQTTFIGTDNKTLSYTVAHPPDTQLMLNVVDSTGSGGGIPPRLFKVVPGQTTQCVVPEVKKPDFTVSSNVTDTLSTCEPWGLSIKGGVPPYKISIAAVNFPLVTNVTIPGDLDAFTYVNRIAPNGQAIGTPLVRTIGDEDTECRGRASGAGSSAELGLNRSGGSRSSRSNASLIAGVTVPLVLLLLGGLAFIIWTMRKRRKVQESENGLPFTPADKPTELITPFEVGSPEGTFIRTLNSPPLSEKRLLAATTSDRAPITVQYPARSGSTSSSDTLLGNNVSSGPAFSPSHAGASVRSRPSFAAFPAYPTRRSMRKAQEAAQEAARRESVANSPDSEYPESLIPATFARQGEEIVIQHRDAGAAVVRELPPPYADQGSRG</sequence>
<accession>A8PBP0</accession>
<dbReference type="EMBL" id="AACS02000004">
    <property type="protein sequence ID" value="EAU81678.2"/>
    <property type="molecule type" value="Genomic_DNA"/>
</dbReference>
<gene>
    <name evidence="3" type="ORF">CC1G_02694</name>
</gene>
<keyword evidence="2" id="KW-1133">Transmembrane helix</keyword>